<evidence type="ECO:0000256" key="4">
    <source>
        <dbReference type="ARBA" id="ARBA00022842"/>
    </source>
</evidence>
<keyword evidence="2" id="KW-0808">Transferase</keyword>
<dbReference type="Pfam" id="PF00348">
    <property type="entry name" value="polyprenyl_synt"/>
    <property type="match status" value="1"/>
</dbReference>
<dbReference type="InterPro" id="IPR039702">
    <property type="entry name" value="FPS1-like"/>
</dbReference>
<dbReference type="GO" id="GO:0042811">
    <property type="term" value="P:pheromone biosynthetic process"/>
    <property type="evidence" value="ECO:0007669"/>
    <property type="project" value="UniProtKB-ARBA"/>
</dbReference>
<dbReference type="GO" id="GO:0005737">
    <property type="term" value="C:cytoplasm"/>
    <property type="evidence" value="ECO:0007669"/>
    <property type="project" value="TreeGrafter"/>
</dbReference>
<comment type="cofactor">
    <cofactor evidence="1">
        <name>Mg(2+)</name>
        <dbReference type="ChEBI" id="CHEBI:18420"/>
    </cofactor>
</comment>
<dbReference type="InterPro" id="IPR008949">
    <property type="entry name" value="Isoprenoid_synthase_dom_sf"/>
</dbReference>
<reference evidence="6" key="1">
    <citation type="journal article" date="2023" name="Insect Mol. Biol.">
        <title>Genome sequencing provides insights into the evolution of gene families encoding plant cell wall-degrading enzymes in longhorned beetles.</title>
        <authorList>
            <person name="Shin N.R."/>
            <person name="Okamura Y."/>
            <person name="Kirsch R."/>
            <person name="Pauchet Y."/>
        </authorList>
    </citation>
    <scope>NUCLEOTIDE SEQUENCE</scope>
    <source>
        <strain evidence="6">AMC_N1</strain>
    </source>
</reference>
<evidence type="ECO:0000256" key="1">
    <source>
        <dbReference type="ARBA" id="ARBA00001946"/>
    </source>
</evidence>
<keyword evidence="4" id="KW-0460">Magnesium</keyword>
<comment type="caution">
    <text evidence="6">The sequence shown here is derived from an EMBL/GenBank/DDBJ whole genome shotgun (WGS) entry which is preliminary data.</text>
</comment>
<evidence type="ECO:0000313" key="7">
    <source>
        <dbReference type="Proteomes" id="UP001162162"/>
    </source>
</evidence>
<accession>A0AAV8Z8F8</accession>
<dbReference type="GO" id="GO:0046872">
    <property type="term" value="F:metal ion binding"/>
    <property type="evidence" value="ECO:0007669"/>
    <property type="project" value="UniProtKB-KW"/>
</dbReference>
<keyword evidence="7" id="KW-1185">Reference proteome</keyword>
<dbReference type="GO" id="GO:0004161">
    <property type="term" value="F:dimethylallyltranstransferase activity"/>
    <property type="evidence" value="ECO:0007669"/>
    <property type="project" value="TreeGrafter"/>
</dbReference>
<dbReference type="InterPro" id="IPR000092">
    <property type="entry name" value="Polyprenyl_synt"/>
</dbReference>
<dbReference type="PANTHER" id="PTHR11525:SF0">
    <property type="entry name" value="FARNESYL PYROPHOSPHATE SYNTHASE"/>
    <property type="match status" value="1"/>
</dbReference>
<dbReference type="Proteomes" id="UP001162162">
    <property type="component" value="Unassembled WGS sequence"/>
</dbReference>
<comment type="pathway">
    <text evidence="5">Pheromone biosynthesis.</text>
</comment>
<organism evidence="6 7">
    <name type="scientific">Aromia moschata</name>
    <dbReference type="NCBI Taxonomy" id="1265417"/>
    <lineage>
        <taxon>Eukaryota</taxon>
        <taxon>Metazoa</taxon>
        <taxon>Ecdysozoa</taxon>
        <taxon>Arthropoda</taxon>
        <taxon>Hexapoda</taxon>
        <taxon>Insecta</taxon>
        <taxon>Pterygota</taxon>
        <taxon>Neoptera</taxon>
        <taxon>Endopterygota</taxon>
        <taxon>Coleoptera</taxon>
        <taxon>Polyphaga</taxon>
        <taxon>Cucujiformia</taxon>
        <taxon>Chrysomeloidea</taxon>
        <taxon>Cerambycidae</taxon>
        <taxon>Cerambycinae</taxon>
        <taxon>Callichromatini</taxon>
        <taxon>Aromia</taxon>
    </lineage>
</organism>
<name>A0AAV8Z8F8_9CUCU</name>
<protein>
    <submittedName>
        <fullName evidence="6">Uncharacterized protein</fullName>
    </submittedName>
</protein>
<dbReference type="PANTHER" id="PTHR11525">
    <property type="entry name" value="FARNESYL-PYROPHOSPHATE SYNTHETASE"/>
    <property type="match status" value="1"/>
</dbReference>
<keyword evidence="3" id="KW-0479">Metal-binding</keyword>
<dbReference type="EMBL" id="JAPWTK010000009">
    <property type="protein sequence ID" value="KAJ8960247.1"/>
    <property type="molecule type" value="Genomic_DNA"/>
</dbReference>
<dbReference type="GO" id="GO:0004337">
    <property type="term" value="F:(2E,6E)-farnesyl diphosphate synthase activity"/>
    <property type="evidence" value="ECO:0007669"/>
    <property type="project" value="TreeGrafter"/>
</dbReference>
<evidence type="ECO:0000256" key="5">
    <source>
        <dbReference type="ARBA" id="ARBA00033740"/>
    </source>
</evidence>
<dbReference type="Gene3D" id="1.10.600.10">
    <property type="entry name" value="Farnesyl Diphosphate Synthase"/>
    <property type="match status" value="1"/>
</dbReference>
<dbReference type="GO" id="GO:0045337">
    <property type="term" value="P:farnesyl diphosphate biosynthetic process"/>
    <property type="evidence" value="ECO:0007669"/>
    <property type="project" value="TreeGrafter"/>
</dbReference>
<dbReference type="SUPFAM" id="SSF48576">
    <property type="entry name" value="Terpenoid synthases"/>
    <property type="match status" value="1"/>
</dbReference>
<dbReference type="AlphaFoldDB" id="A0AAV8Z8F8"/>
<sequence length="187" mass="22383">MVTLKGTRFESVKAVKAKATEVLNQLRDADFQHCFQQWKSRMERCRSPRGTISWTTRKPRRNVPCWFRTADVGMNALQRRHASRERSLFDPEEVLFLVPRLRAHRGVVPRRHHPDLHGKVPRWPHHERRKPNLDKFTMKNYNLLTKYKTAYYTFQLPVAVAMYFANMFDPEQHRQAKTILMEMGQFF</sequence>
<evidence type="ECO:0000256" key="3">
    <source>
        <dbReference type="ARBA" id="ARBA00022723"/>
    </source>
</evidence>
<evidence type="ECO:0000256" key="2">
    <source>
        <dbReference type="ARBA" id="ARBA00022679"/>
    </source>
</evidence>
<gene>
    <name evidence="6" type="ORF">NQ318_003972</name>
</gene>
<proteinExistence type="predicted"/>
<evidence type="ECO:0000313" key="6">
    <source>
        <dbReference type="EMBL" id="KAJ8960247.1"/>
    </source>
</evidence>